<reference evidence="4" key="1">
    <citation type="journal article" date="2021" name="PeerJ">
        <title>Extensive microbial diversity within the chicken gut microbiome revealed by metagenomics and culture.</title>
        <authorList>
            <person name="Gilroy R."/>
            <person name="Ravi A."/>
            <person name="Getino M."/>
            <person name="Pursley I."/>
            <person name="Horton D.L."/>
            <person name="Alikhan N.F."/>
            <person name="Baker D."/>
            <person name="Gharbi K."/>
            <person name="Hall N."/>
            <person name="Watson M."/>
            <person name="Adriaenssens E.M."/>
            <person name="Foster-Nyarko E."/>
            <person name="Jarju S."/>
            <person name="Secka A."/>
            <person name="Antonio M."/>
            <person name="Oren A."/>
            <person name="Chaudhuri R.R."/>
            <person name="La Ragione R."/>
            <person name="Hildebrand F."/>
            <person name="Pallen M.J."/>
        </authorList>
    </citation>
    <scope>NUCLEOTIDE SEQUENCE</scope>
    <source>
        <strain evidence="4">421</strain>
    </source>
</reference>
<organism evidence="4 5">
    <name type="scientific">Candidatus Eubacterium faecipullorum</name>
    <dbReference type="NCBI Taxonomy" id="2838571"/>
    <lineage>
        <taxon>Bacteria</taxon>
        <taxon>Bacillati</taxon>
        <taxon>Bacillota</taxon>
        <taxon>Clostridia</taxon>
        <taxon>Eubacteriales</taxon>
        <taxon>Eubacteriaceae</taxon>
        <taxon>Eubacterium</taxon>
    </lineage>
</organism>
<reference evidence="4" key="2">
    <citation type="submission" date="2021-04" db="EMBL/GenBank/DDBJ databases">
        <authorList>
            <person name="Gilroy R."/>
        </authorList>
    </citation>
    <scope>NUCLEOTIDE SEQUENCE</scope>
    <source>
        <strain evidence="4">421</strain>
    </source>
</reference>
<keyword evidence="2" id="KW-0378">Hydrolase</keyword>
<dbReference type="EMBL" id="DXGE01000011">
    <property type="protein sequence ID" value="HIW85371.1"/>
    <property type="molecule type" value="Genomic_DNA"/>
</dbReference>
<dbReference type="GO" id="GO:0016020">
    <property type="term" value="C:membrane"/>
    <property type="evidence" value="ECO:0007669"/>
    <property type="project" value="GOC"/>
</dbReference>
<keyword evidence="1" id="KW-0479">Metal-binding</keyword>
<dbReference type="PANTHER" id="PTHR31302">
    <property type="entry name" value="TRANSMEMBRANE PROTEIN WITH METALLOPHOSPHOESTERASE DOMAIN-RELATED"/>
    <property type="match status" value="1"/>
</dbReference>
<dbReference type="InterPro" id="IPR051158">
    <property type="entry name" value="Metallophosphoesterase_sf"/>
</dbReference>
<dbReference type="GO" id="GO:0009245">
    <property type="term" value="P:lipid A biosynthetic process"/>
    <property type="evidence" value="ECO:0007669"/>
    <property type="project" value="TreeGrafter"/>
</dbReference>
<evidence type="ECO:0000313" key="5">
    <source>
        <dbReference type="Proteomes" id="UP000824205"/>
    </source>
</evidence>
<dbReference type="GO" id="GO:0008758">
    <property type="term" value="F:UDP-2,3-diacylglucosamine hydrolase activity"/>
    <property type="evidence" value="ECO:0007669"/>
    <property type="project" value="TreeGrafter"/>
</dbReference>
<feature type="domain" description="Calcineurin-like phosphoesterase" evidence="3">
    <location>
        <begin position="42"/>
        <end position="217"/>
    </location>
</feature>
<dbReference type="Pfam" id="PF00149">
    <property type="entry name" value="Metallophos"/>
    <property type="match status" value="1"/>
</dbReference>
<dbReference type="Proteomes" id="UP000824205">
    <property type="component" value="Unassembled WGS sequence"/>
</dbReference>
<dbReference type="SUPFAM" id="SSF56300">
    <property type="entry name" value="Metallo-dependent phosphatases"/>
    <property type="match status" value="1"/>
</dbReference>
<evidence type="ECO:0000256" key="2">
    <source>
        <dbReference type="ARBA" id="ARBA00022801"/>
    </source>
</evidence>
<comment type="caution">
    <text evidence="4">The sequence shown here is derived from an EMBL/GenBank/DDBJ whole genome shotgun (WGS) entry which is preliminary data.</text>
</comment>
<protein>
    <submittedName>
        <fullName evidence="4">Metallophosphoesterase</fullName>
    </submittedName>
</protein>
<dbReference type="CDD" id="cd07385">
    <property type="entry name" value="MPP_YkuE_C"/>
    <property type="match status" value="1"/>
</dbReference>
<dbReference type="GO" id="GO:0046872">
    <property type="term" value="F:metal ion binding"/>
    <property type="evidence" value="ECO:0007669"/>
    <property type="project" value="UniProtKB-KW"/>
</dbReference>
<evidence type="ECO:0000313" key="4">
    <source>
        <dbReference type="EMBL" id="HIW85371.1"/>
    </source>
</evidence>
<dbReference type="InterPro" id="IPR029052">
    <property type="entry name" value="Metallo-depent_PP-like"/>
</dbReference>
<dbReference type="Gene3D" id="3.60.21.10">
    <property type="match status" value="1"/>
</dbReference>
<accession>A0A9D1RBR3</accession>
<sequence length="282" mass="32561">MIYFLIAFIILIVLAVFCYCQNNWIDKTEYIILSDSIEGAVTLAHLSDLHSKPFRKVLKKLDEIKPDIIAVTGDYINDKCKNKQKMIDFAKELLKRAPVFYITGNHERRLDNFEELMQELSDTGFTVLLNETAQITVNSSKISFLGLDENQADFKDYKARKKGTFKYKDMKPYFDKLDKLDGYKIVLSHFPENFEKVEENHYAQYDFDLQLSGHAHGGQFILPFIGPIYSPGQGLFPKYAVGSFGDRPKLIISRGLGNAEFPLRLFNHPEINVIHLEKNRFD</sequence>
<dbReference type="PANTHER" id="PTHR31302:SF31">
    <property type="entry name" value="PHOSPHODIESTERASE YAEI"/>
    <property type="match status" value="1"/>
</dbReference>
<evidence type="ECO:0000259" key="3">
    <source>
        <dbReference type="Pfam" id="PF00149"/>
    </source>
</evidence>
<dbReference type="AlphaFoldDB" id="A0A9D1RBR3"/>
<proteinExistence type="predicted"/>
<gene>
    <name evidence="4" type="ORF">IAA48_02655</name>
</gene>
<name>A0A9D1RBR3_9FIRM</name>
<evidence type="ECO:0000256" key="1">
    <source>
        <dbReference type="ARBA" id="ARBA00022723"/>
    </source>
</evidence>
<dbReference type="InterPro" id="IPR004843">
    <property type="entry name" value="Calcineurin-like_PHP"/>
</dbReference>